<dbReference type="Pfam" id="PF11795">
    <property type="entry name" value="DUF3322"/>
    <property type="match status" value="1"/>
</dbReference>
<feature type="domain" description="DUF3322" evidence="3">
    <location>
        <begin position="7"/>
        <end position="195"/>
    </location>
</feature>
<dbReference type="InterPro" id="IPR024537">
    <property type="entry name" value="DUF3322"/>
</dbReference>
<evidence type="ECO:0000313" key="4">
    <source>
        <dbReference type="EMBL" id="TFD52307.1"/>
    </source>
</evidence>
<evidence type="ECO:0000313" key="5">
    <source>
        <dbReference type="Proteomes" id="UP000297447"/>
    </source>
</evidence>
<dbReference type="PIRSF" id="PIRSF028408">
    <property type="entry name" value="UCP028408"/>
    <property type="match status" value="1"/>
</dbReference>
<accession>A0A4R9A588</accession>
<evidence type="ECO:0000256" key="1">
    <source>
        <dbReference type="SAM" id="MobiDB-lite"/>
    </source>
</evidence>
<feature type="region of interest" description="Disordered" evidence="1">
    <location>
        <begin position="388"/>
        <end position="408"/>
    </location>
</feature>
<dbReference type="Pfam" id="PF09983">
    <property type="entry name" value="JetD_C"/>
    <property type="match status" value="1"/>
</dbReference>
<feature type="domain" description="Wadjet protein JetD C-terminal" evidence="2">
    <location>
        <begin position="206"/>
        <end position="377"/>
    </location>
</feature>
<dbReference type="InterPro" id="IPR014544">
    <property type="entry name" value="UCP028408"/>
</dbReference>
<gene>
    <name evidence="4" type="ORF">E3T55_06735</name>
</gene>
<dbReference type="InterPro" id="IPR024534">
    <property type="entry name" value="JetD_C"/>
</dbReference>
<protein>
    <submittedName>
        <fullName evidence="4">DUF3322 and DUF2220 domain-containing protein</fullName>
    </submittedName>
</protein>
<dbReference type="EMBL" id="SOHE01000029">
    <property type="protein sequence ID" value="TFD52307.1"/>
    <property type="molecule type" value="Genomic_DNA"/>
</dbReference>
<name>A0A4R9A588_9MICO</name>
<evidence type="ECO:0000259" key="2">
    <source>
        <dbReference type="Pfam" id="PF09983"/>
    </source>
</evidence>
<comment type="caution">
    <text evidence="4">The sequence shown here is derived from an EMBL/GenBank/DDBJ whole genome shotgun (WGS) entry which is preliminary data.</text>
</comment>
<organism evidence="4 5">
    <name type="scientific">Cryobacterium frigoriphilum</name>
    <dbReference type="NCBI Taxonomy" id="1259150"/>
    <lineage>
        <taxon>Bacteria</taxon>
        <taxon>Bacillati</taxon>
        <taxon>Actinomycetota</taxon>
        <taxon>Actinomycetes</taxon>
        <taxon>Micrococcales</taxon>
        <taxon>Microbacteriaceae</taxon>
        <taxon>Cryobacterium</taxon>
    </lineage>
</organism>
<dbReference type="Proteomes" id="UP000297447">
    <property type="component" value="Unassembled WGS sequence"/>
</dbReference>
<evidence type="ECO:0000259" key="3">
    <source>
        <dbReference type="Pfam" id="PF11795"/>
    </source>
</evidence>
<dbReference type="OrthoDB" id="322908at2"/>
<keyword evidence="5" id="KW-1185">Reference proteome</keyword>
<dbReference type="AlphaFoldDB" id="A0A4R9A588"/>
<sequence length="408" mass="43964">MVTVAAARERARKRVEQDQRTWAAIGGADAALQIVLHPPTERAVLQGQAGVIAWVQSWRALAADQTSVRVYWEDRQWPSVGAQRVPVRCVVSGADTIAAFAGASIGREWCLLRDRASLLRSVFASKAASTDALAAAIRTHGRAIRALSEADFTILLHVVGWLSAHPYSGWRIRQLPIHGIDTKWLGHNRTLVESLHAAVTGRASLGLLEAPVLVRVRFLDPVLRPGGLVDLTAPIEQLAALPIAPTTVFVFENLETVLAMPELPGAVVVHGSGYAAGRLRGIPWVASGRIVYWGDLDSDGFAILHAVRSSCADVTSVLMDETTLLAYRDLWVPEPTPAGGGYGLLTADEASALGRIRSEGNVRLEQERIPWQVALDALTATLPTTLTTSSRTVLRPPEPVSRFPAGRA</sequence>
<reference evidence="4 5" key="1">
    <citation type="submission" date="2019-03" db="EMBL/GenBank/DDBJ databases">
        <title>Genomics of glacier-inhabiting Cryobacterium strains.</title>
        <authorList>
            <person name="Liu Q."/>
            <person name="Xin Y.-H."/>
        </authorList>
    </citation>
    <scope>NUCLEOTIDE SEQUENCE [LARGE SCALE GENOMIC DNA]</scope>
    <source>
        <strain evidence="4 5">Hh14</strain>
    </source>
</reference>
<proteinExistence type="predicted"/>